<evidence type="ECO:0000313" key="11">
    <source>
        <dbReference type="Proteomes" id="UP000030680"/>
    </source>
</evidence>
<dbReference type="STRING" id="130081.M2Y2J8"/>
<accession>M2Y2J8</accession>
<proteinExistence type="inferred from homology"/>
<dbReference type="Gramene" id="EME30178">
    <property type="protein sequence ID" value="EME30178"/>
    <property type="gene ID" value="Gasu_25530"/>
</dbReference>
<dbReference type="SUPFAM" id="SSF48208">
    <property type="entry name" value="Six-hairpin glycosidases"/>
    <property type="match status" value="1"/>
</dbReference>
<dbReference type="Pfam" id="PF00723">
    <property type="entry name" value="Glyco_hydro_15"/>
    <property type="match status" value="1"/>
</dbReference>
<dbReference type="OrthoDB" id="6123450at2759"/>
<dbReference type="OMA" id="MAPRFWT"/>
<dbReference type="InterPro" id="IPR012341">
    <property type="entry name" value="6hp_glycosidase-like_sf"/>
</dbReference>
<name>M2Y2J8_GALSU</name>
<keyword evidence="8" id="KW-0732">Signal</keyword>
<evidence type="ECO:0000256" key="5">
    <source>
        <dbReference type="ARBA" id="ARBA00023277"/>
    </source>
</evidence>
<evidence type="ECO:0000256" key="3">
    <source>
        <dbReference type="ARBA" id="ARBA00012593"/>
    </source>
</evidence>
<dbReference type="GO" id="GO:0004339">
    <property type="term" value="F:glucan 1,4-alpha-glucosidase activity"/>
    <property type="evidence" value="ECO:0007669"/>
    <property type="project" value="UniProtKB-EC"/>
</dbReference>
<keyword evidence="4 10" id="KW-0378">Hydrolase</keyword>
<dbReference type="PRINTS" id="PR00736">
    <property type="entry name" value="GLHYDRLASE15"/>
</dbReference>
<dbReference type="eggNOG" id="ENOG502QPM2">
    <property type="taxonomic scope" value="Eukaryota"/>
</dbReference>
<gene>
    <name evidence="10" type="ORF">Gasu_25530</name>
</gene>
<dbReference type="RefSeq" id="XP_005706698.1">
    <property type="nucleotide sequence ID" value="XM_005706641.1"/>
</dbReference>
<dbReference type="PANTHER" id="PTHR31616:SF9">
    <property type="entry name" value="GLUCOAMYLASE, INTRACELLULAR SPORULATION-SPECIFIC"/>
    <property type="match status" value="1"/>
</dbReference>
<dbReference type="GO" id="GO:0000272">
    <property type="term" value="P:polysaccharide catabolic process"/>
    <property type="evidence" value="ECO:0007669"/>
    <property type="project" value="UniProtKB-KW"/>
</dbReference>
<dbReference type="InterPro" id="IPR000165">
    <property type="entry name" value="Glucoamylase"/>
</dbReference>
<keyword evidence="6 10" id="KW-0326">Glycosidase</keyword>
<dbReference type="AlphaFoldDB" id="M2Y2J8"/>
<dbReference type="GeneID" id="17088925"/>
<dbReference type="KEGG" id="gsl:Gasu_25530"/>
<dbReference type="PANTHER" id="PTHR31616">
    <property type="entry name" value="TREHALASE"/>
    <property type="match status" value="1"/>
</dbReference>
<dbReference type="Proteomes" id="UP000030680">
    <property type="component" value="Unassembled WGS sequence"/>
</dbReference>
<evidence type="ECO:0000256" key="7">
    <source>
        <dbReference type="ARBA" id="ARBA00023326"/>
    </source>
</evidence>
<sequence>MSNLLLSSQTKLVACITVLWLLLFHSSNAKHWKDSLERWIPKEIERSFQGIFYNIDPPGGIPGSVTAADSHYQPDYYYNWIRDAAITMDVVVTLYETATEPSQVKKLEDILKSYVHYNYIIQRTPNPTGNLTTGGLGAAHYLLNGSAFTGSWCSVENDGPALRAVAVMRFANEYLRRHGDLSYVKKWIFNNETHPPTTVTRADLDYIARVWPDPCCGPWETFFVVHFWDQLLIRKALLQGAKFAKMLGYMDASSYYSKQAKELTSNMSKFISQVHGVVLESIDAPRDTIHETFIDTSTILAVLYGYNDDGFYAPDDPYVMNTANLLRLIYKDLFPVNRRRSQDEGVLFGRFPNGKKKIQSNGIYLANILLDNYDGIATGDGVKGNPWFLCTLGMARYYFELAKRFSEYTTLTIHSRWMLPLLAHLSSYSSNPTPTILGEAPPEKHFQVGETLQKAQLCQIAQALLTEADKIVYAVYRHVPETGMLTEEINRFTGFEQGAKNLTWSYDSFVTAIWSRNHSLQTFHSNCAF</sequence>
<keyword evidence="7" id="KW-0624">Polysaccharide degradation</keyword>
<feature type="domain" description="GH15-like" evidence="9">
    <location>
        <begin position="59"/>
        <end position="514"/>
    </location>
</feature>
<keyword evidence="5" id="KW-0119">Carbohydrate metabolism</keyword>
<dbReference type="InterPro" id="IPR008928">
    <property type="entry name" value="6-hairpin_glycosidase_sf"/>
</dbReference>
<dbReference type="Gene3D" id="1.50.10.10">
    <property type="match status" value="1"/>
</dbReference>
<comment type="catalytic activity">
    <reaction evidence="1">
        <text>Hydrolysis of terminal (1-&gt;4)-linked alpha-D-glucose residues successively from non-reducing ends of the chains with release of beta-D-glucose.</text>
        <dbReference type="EC" id="3.2.1.3"/>
    </reaction>
</comment>
<evidence type="ECO:0000256" key="1">
    <source>
        <dbReference type="ARBA" id="ARBA00001863"/>
    </source>
</evidence>
<protein>
    <recommendedName>
        <fullName evidence="3">glucan 1,4-alpha-glucosidase</fullName>
        <ecNumber evidence="3">3.2.1.3</ecNumber>
    </recommendedName>
</protein>
<dbReference type="EMBL" id="KB454502">
    <property type="protein sequence ID" value="EME30178.1"/>
    <property type="molecule type" value="Genomic_DNA"/>
</dbReference>
<evidence type="ECO:0000256" key="6">
    <source>
        <dbReference type="ARBA" id="ARBA00023295"/>
    </source>
</evidence>
<evidence type="ECO:0000256" key="2">
    <source>
        <dbReference type="ARBA" id="ARBA00006188"/>
    </source>
</evidence>
<comment type="similarity">
    <text evidence="2">Belongs to the glycosyl hydrolase 15 family.</text>
</comment>
<evidence type="ECO:0000256" key="8">
    <source>
        <dbReference type="SAM" id="SignalP"/>
    </source>
</evidence>
<feature type="signal peptide" evidence="8">
    <location>
        <begin position="1"/>
        <end position="29"/>
    </location>
</feature>
<keyword evidence="11" id="KW-1185">Reference proteome</keyword>
<evidence type="ECO:0000313" key="10">
    <source>
        <dbReference type="EMBL" id="EME30178.1"/>
    </source>
</evidence>
<organism evidence="10 11">
    <name type="scientific">Galdieria sulphuraria</name>
    <name type="common">Red alga</name>
    <dbReference type="NCBI Taxonomy" id="130081"/>
    <lineage>
        <taxon>Eukaryota</taxon>
        <taxon>Rhodophyta</taxon>
        <taxon>Bangiophyceae</taxon>
        <taxon>Galdieriales</taxon>
        <taxon>Galdieriaceae</taxon>
        <taxon>Galdieria</taxon>
    </lineage>
</organism>
<evidence type="ECO:0000259" key="9">
    <source>
        <dbReference type="Pfam" id="PF00723"/>
    </source>
</evidence>
<dbReference type="InterPro" id="IPR011613">
    <property type="entry name" value="GH15-like"/>
</dbReference>
<feature type="chain" id="PRO_5004029575" description="glucan 1,4-alpha-glucosidase" evidence="8">
    <location>
        <begin position="30"/>
        <end position="529"/>
    </location>
</feature>
<reference evidence="11" key="1">
    <citation type="journal article" date="2013" name="Science">
        <title>Gene transfer from bacteria and archaea facilitated evolution of an extremophilic eukaryote.</title>
        <authorList>
            <person name="Schonknecht G."/>
            <person name="Chen W.H."/>
            <person name="Ternes C.M."/>
            <person name="Barbier G.G."/>
            <person name="Shrestha R.P."/>
            <person name="Stanke M."/>
            <person name="Brautigam A."/>
            <person name="Baker B.J."/>
            <person name="Banfield J.F."/>
            <person name="Garavito R.M."/>
            <person name="Carr K."/>
            <person name="Wilkerson C."/>
            <person name="Rensing S.A."/>
            <person name="Gagneul D."/>
            <person name="Dickenson N.E."/>
            <person name="Oesterhelt C."/>
            <person name="Lercher M.J."/>
            <person name="Weber A.P."/>
        </authorList>
    </citation>
    <scope>NUCLEOTIDE SEQUENCE [LARGE SCALE GENOMIC DNA]</scope>
    <source>
        <strain evidence="11">074W</strain>
    </source>
</reference>
<dbReference type="EC" id="3.2.1.3" evidence="3"/>
<evidence type="ECO:0000256" key="4">
    <source>
        <dbReference type="ARBA" id="ARBA00022801"/>
    </source>
</evidence>